<feature type="region of interest" description="Disordered" evidence="1">
    <location>
        <begin position="95"/>
        <end position="135"/>
    </location>
</feature>
<evidence type="ECO:0000313" key="2">
    <source>
        <dbReference type="EMBL" id="ONM07521.1"/>
    </source>
</evidence>
<accession>A0A1D6KYR1</accession>
<gene>
    <name evidence="2" type="ORF">ZEAMMB73_Zm00001d033382</name>
</gene>
<protein>
    <submittedName>
        <fullName evidence="2">Uncharacterized protein</fullName>
    </submittedName>
</protein>
<dbReference type="PANTHER" id="PTHR47851">
    <property type="entry name" value="OS06G0588700 PROTEIN-RELATED"/>
    <property type="match status" value="1"/>
</dbReference>
<organism evidence="2">
    <name type="scientific">Zea mays</name>
    <name type="common">Maize</name>
    <dbReference type="NCBI Taxonomy" id="4577"/>
    <lineage>
        <taxon>Eukaryota</taxon>
        <taxon>Viridiplantae</taxon>
        <taxon>Streptophyta</taxon>
        <taxon>Embryophyta</taxon>
        <taxon>Tracheophyta</taxon>
        <taxon>Spermatophyta</taxon>
        <taxon>Magnoliopsida</taxon>
        <taxon>Liliopsida</taxon>
        <taxon>Poales</taxon>
        <taxon>Poaceae</taxon>
        <taxon>PACMAD clade</taxon>
        <taxon>Panicoideae</taxon>
        <taxon>Andropogonodae</taxon>
        <taxon>Andropogoneae</taxon>
        <taxon>Tripsacinae</taxon>
        <taxon>Zea</taxon>
    </lineage>
</organism>
<sequence>MAGDLPAFCTEEMDRELFQRGVPIGAGITTAGHGRGAAATGHAAAPADPGRAAAGLARSVSAAAPADPGRAAAGLARSVSAAAPADPGRGIAAAELGRGASVADPTRSRGRSNGHTHARQAPSAVARVRGRGRGRGMNICHTANATMVNGLTSQRSAKNPVDSQEIPGCAKFKKGPLQNEADLSKMFDKITNEENDHWNPMTENPIIPKNHEPIINLESDFADVESPAPAPVSESMHL</sequence>
<proteinExistence type="predicted"/>
<evidence type="ECO:0000256" key="1">
    <source>
        <dbReference type="SAM" id="MobiDB-lite"/>
    </source>
</evidence>
<feature type="compositionally biased region" description="Basic residues" evidence="1">
    <location>
        <begin position="108"/>
        <end position="118"/>
    </location>
</feature>
<dbReference type="ExpressionAtlas" id="A0A1D6KYR1">
    <property type="expression patterns" value="baseline"/>
</dbReference>
<dbReference type="InParanoid" id="A0A1D6KYR1"/>
<dbReference type="PANTHER" id="PTHR47851:SF8">
    <property type="entry name" value="NO APICAL MERISTEM-ASSOCIATED C-TERMINAL DOMAIN-CONTAINING PROTEIN"/>
    <property type="match status" value="1"/>
</dbReference>
<reference evidence="2" key="1">
    <citation type="submission" date="2015-12" db="EMBL/GenBank/DDBJ databases">
        <title>Update maize B73 reference genome by single molecule sequencing technologies.</title>
        <authorList>
            <consortium name="Maize Genome Sequencing Project"/>
            <person name="Ware D."/>
        </authorList>
    </citation>
    <scope>NUCLEOTIDE SEQUENCE [LARGE SCALE GENOMIC DNA]</scope>
    <source>
        <tissue evidence="2">Seedling</tissue>
    </source>
</reference>
<dbReference type="AlphaFoldDB" id="A0A1D6KYR1"/>
<name>A0A1D6KYR1_MAIZE</name>
<dbReference type="EMBL" id="CM007647">
    <property type="protein sequence ID" value="ONM07521.1"/>
    <property type="molecule type" value="Genomic_DNA"/>
</dbReference>